<organism evidence="1 2">
    <name type="scientific">Adhaeribacter pallidiroseus</name>
    <dbReference type="NCBI Taxonomy" id="2072847"/>
    <lineage>
        <taxon>Bacteria</taxon>
        <taxon>Pseudomonadati</taxon>
        <taxon>Bacteroidota</taxon>
        <taxon>Cytophagia</taxon>
        <taxon>Cytophagales</taxon>
        <taxon>Hymenobacteraceae</taxon>
        <taxon>Adhaeribacter</taxon>
    </lineage>
</organism>
<accession>A0A369QL27</accession>
<gene>
    <name evidence="1" type="ORF">AHMF7616_03705</name>
</gene>
<proteinExistence type="predicted"/>
<dbReference type="OrthoDB" id="970970at2"/>
<evidence type="ECO:0000313" key="2">
    <source>
        <dbReference type="Proteomes" id="UP000253919"/>
    </source>
</evidence>
<reference evidence="1 2" key="1">
    <citation type="submission" date="2018-04" db="EMBL/GenBank/DDBJ databases">
        <title>Adhaeribacter sp. HMF7616 genome sequencing and assembly.</title>
        <authorList>
            <person name="Kang H."/>
            <person name="Kang J."/>
            <person name="Cha I."/>
            <person name="Kim H."/>
            <person name="Joh K."/>
        </authorList>
    </citation>
    <scope>NUCLEOTIDE SEQUENCE [LARGE SCALE GENOMIC DNA]</scope>
    <source>
        <strain evidence="1 2">HMF7616</strain>
    </source>
</reference>
<evidence type="ECO:0000313" key="1">
    <source>
        <dbReference type="EMBL" id="RDC65082.1"/>
    </source>
</evidence>
<dbReference type="Proteomes" id="UP000253919">
    <property type="component" value="Unassembled WGS sequence"/>
</dbReference>
<dbReference type="AlphaFoldDB" id="A0A369QL27"/>
<dbReference type="EMBL" id="QASA01000001">
    <property type="protein sequence ID" value="RDC65082.1"/>
    <property type="molecule type" value="Genomic_DNA"/>
</dbReference>
<protein>
    <submittedName>
        <fullName evidence="1">Uncharacterized protein</fullName>
    </submittedName>
</protein>
<sequence>MLASRLPNEPLLILSPISQNYVNILPFFKLLDKENVRSPVDYAENVEAVIRFVSLNYDAQAASSVELKNALSFLFDMKDMFINSCEIKSI</sequence>
<comment type="caution">
    <text evidence="1">The sequence shown here is derived from an EMBL/GenBank/DDBJ whole genome shotgun (WGS) entry which is preliminary data.</text>
</comment>
<name>A0A369QL27_9BACT</name>
<dbReference type="RefSeq" id="WP_115374149.1">
    <property type="nucleotide sequence ID" value="NZ_QASA01000001.1"/>
</dbReference>
<keyword evidence="2" id="KW-1185">Reference proteome</keyword>